<dbReference type="InParanoid" id="A0A4R2PG40"/>
<name>A0A4R2PG40_RHOSA</name>
<dbReference type="PANTHER" id="PTHR40590">
    <property type="entry name" value="CYTOPLASMIC PROTEIN-RELATED"/>
    <property type="match status" value="1"/>
</dbReference>
<keyword evidence="3" id="KW-1185">Reference proteome</keyword>
<evidence type="ECO:0000313" key="3">
    <source>
        <dbReference type="Proteomes" id="UP000295399"/>
    </source>
</evidence>
<dbReference type="RefSeq" id="WP_132708767.1">
    <property type="nucleotide sequence ID" value="NZ_JACIGF010000007.1"/>
</dbReference>
<comment type="caution">
    <text evidence="2">The sequence shown here is derived from an EMBL/GenBank/DDBJ whole genome shotgun (WGS) entry which is preliminary data.</text>
</comment>
<dbReference type="AlphaFoldDB" id="A0A4R2PG40"/>
<accession>A0A4R2PG40</accession>
<reference evidence="2 3" key="1">
    <citation type="submission" date="2019-03" db="EMBL/GenBank/DDBJ databases">
        <title>Genomic Encyclopedia of Type Strains, Phase IV (KMG-IV): sequencing the most valuable type-strain genomes for metagenomic binning, comparative biology and taxonomic classification.</title>
        <authorList>
            <person name="Goeker M."/>
        </authorList>
    </citation>
    <scope>NUCLEOTIDE SEQUENCE [LARGE SCALE GENOMIC DNA]</scope>
    <source>
        <strain evidence="2 3">DSM 2132</strain>
    </source>
</reference>
<dbReference type="PANTHER" id="PTHR40590:SF1">
    <property type="entry name" value="CYTOPLASMIC PROTEIN"/>
    <property type="match status" value="1"/>
</dbReference>
<keyword evidence="1" id="KW-0732">Signal</keyword>
<dbReference type="Proteomes" id="UP000295399">
    <property type="component" value="Unassembled WGS sequence"/>
</dbReference>
<sequence>MAPRRHGFFKRTLQTLALAGLTAALAVPSAAQEARSPDGPPLWLLADDDSQVYLFGSIHMMKPDVAWFDQKIETAFKAAHTVTFEVDFDDIDPAQVQRFMMDNSRLPEGQRLSDLLPDTVMDELMSVFAKVPMPTGETGVPRSVVEQWRPWFASLQYAQTVAAMAGFMPQYGIDVVLTQRATQAGKPIEGLETITEQFEVLMTIDDLAGSGAFQAQMERYDDPVQLFEDMKSDWLAGDTAGLDALLLDPSEEMAPAFHKTLFDDRNADWVPQIEAMLDEPGTQFVVMGVGHLIGDNSVVDLLEERGHTVARQ</sequence>
<feature type="chain" id="PRO_5020453583" description="TraB family protein" evidence="1">
    <location>
        <begin position="27"/>
        <end position="312"/>
    </location>
</feature>
<dbReference type="InterPro" id="IPR047111">
    <property type="entry name" value="YbaP-like"/>
</dbReference>
<dbReference type="InterPro" id="IPR002816">
    <property type="entry name" value="TraB/PrgY/GumN_fam"/>
</dbReference>
<protein>
    <recommendedName>
        <fullName evidence="4">TraB family protein</fullName>
    </recommendedName>
</protein>
<evidence type="ECO:0000313" key="2">
    <source>
        <dbReference type="EMBL" id="TCP33488.1"/>
    </source>
</evidence>
<evidence type="ECO:0008006" key="4">
    <source>
        <dbReference type="Google" id="ProtNLM"/>
    </source>
</evidence>
<dbReference type="CDD" id="cd14789">
    <property type="entry name" value="Tiki"/>
    <property type="match status" value="1"/>
</dbReference>
<dbReference type="Pfam" id="PF01963">
    <property type="entry name" value="TraB_PrgY_gumN"/>
    <property type="match status" value="1"/>
</dbReference>
<proteinExistence type="predicted"/>
<dbReference type="OrthoDB" id="9806326at2"/>
<organism evidence="2 3">
    <name type="scientific">Rhodothalassium salexigens DSM 2132</name>
    <dbReference type="NCBI Taxonomy" id="1188247"/>
    <lineage>
        <taxon>Bacteria</taxon>
        <taxon>Pseudomonadati</taxon>
        <taxon>Pseudomonadota</taxon>
        <taxon>Alphaproteobacteria</taxon>
        <taxon>Rhodothalassiales</taxon>
        <taxon>Rhodothalassiaceae</taxon>
        <taxon>Rhodothalassium</taxon>
    </lineage>
</organism>
<gene>
    <name evidence="2" type="ORF">EV659_10798</name>
</gene>
<dbReference type="EMBL" id="SLXO01000007">
    <property type="protein sequence ID" value="TCP33488.1"/>
    <property type="molecule type" value="Genomic_DNA"/>
</dbReference>
<evidence type="ECO:0000256" key="1">
    <source>
        <dbReference type="SAM" id="SignalP"/>
    </source>
</evidence>
<feature type="signal peptide" evidence="1">
    <location>
        <begin position="1"/>
        <end position="26"/>
    </location>
</feature>